<reference evidence="2 3" key="1">
    <citation type="journal article" date="2020" name="Nat. Food">
        <title>A phased Vanilla planifolia genome enables genetic improvement of flavour and production.</title>
        <authorList>
            <person name="Hasing T."/>
            <person name="Tang H."/>
            <person name="Brym M."/>
            <person name="Khazi F."/>
            <person name="Huang T."/>
            <person name="Chambers A.H."/>
        </authorList>
    </citation>
    <scope>NUCLEOTIDE SEQUENCE [LARGE SCALE GENOMIC DNA]</scope>
    <source>
        <tissue evidence="2">Leaf</tissue>
    </source>
</reference>
<protein>
    <submittedName>
        <fullName evidence="2">Uncharacterized protein</fullName>
    </submittedName>
</protein>
<dbReference type="InterPro" id="IPR035513">
    <property type="entry name" value="Invertase/methylesterase_inhib"/>
</dbReference>
<organism evidence="2 3">
    <name type="scientific">Vanilla planifolia</name>
    <name type="common">Vanilla</name>
    <dbReference type="NCBI Taxonomy" id="51239"/>
    <lineage>
        <taxon>Eukaryota</taxon>
        <taxon>Viridiplantae</taxon>
        <taxon>Streptophyta</taxon>
        <taxon>Embryophyta</taxon>
        <taxon>Tracheophyta</taxon>
        <taxon>Spermatophyta</taxon>
        <taxon>Magnoliopsida</taxon>
        <taxon>Liliopsida</taxon>
        <taxon>Asparagales</taxon>
        <taxon>Orchidaceae</taxon>
        <taxon>Vanilloideae</taxon>
        <taxon>Vanilleae</taxon>
        <taxon>Vanilla</taxon>
    </lineage>
</organism>
<comment type="caution">
    <text evidence="2">The sequence shown here is derived from an EMBL/GenBank/DDBJ whole genome shotgun (WGS) entry which is preliminary data.</text>
</comment>
<gene>
    <name evidence="2" type="ORF">HPP92_009329</name>
</gene>
<evidence type="ECO:0000313" key="2">
    <source>
        <dbReference type="EMBL" id="KAG0485250.1"/>
    </source>
</evidence>
<accession>A0A835RC62</accession>
<feature type="transmembrane region" description="Helical" evidence="1">
    <location>
        <begin position="26"/>
        <end position="48"/>
    </location>
</feature>
<name>A0A835RC62_VANPL</name>
<keyword evidence="1" id="KW-1133">Transmembrane helix</keyword>
<keyword evidence="1" id="KW-0472">Membrane</keyword>
<evidence type="ECO:0000313" key="3">
    <source>
        <dbReference type="Proteomes" id="UP000636800"/>
    </source>
</evidence>
<dbReference type="Proteomes" id="UP000636800">
    <property type="component" value="Unassembled WGS sequence"/>
</dbReference>
<dbReference type="SUPFAM" id="SSF101148">
    <property type="entry name" value="Plant invertase/pectin methylesterase inhibitor"/>
    <property type="match status" value="1"/>
</dbReference>
<keyword evidence="1" id="KW-0812">Transmembrane</keyword>
<sequence>MQEGEYFPRSFYKTGTELTQNSGKRLVVAGASISVVLIVVAVCAATSINHTRKLGSDAAGWESGSSNELHYASEAMKDICSVTDFKQACESTITKAVSVNKTAEPKEFILTAVSVVGAAPTGNSTMRKAS</sequence>
<dbReference type="AlphaFoldDB" id="A0A835RC62"/>
<proteinExistence type="predicted"/>
<keyword evidence="3" id="KW-1185">Reference proteome</keyword>
<dbReference type="OrthoDB" id="47330at2759"/>
<dbReference type="EMBL" id="JADCNL010000004">
    <property type="protein sequence ID" value="KAG0485250.1"/>
    <property type="molecule type" value="Genomic_DNA"/>
</dbReference>
<evidence type="ECO:0000256" key="1">
    <source>
        <dbReference type="SAM" id="Phobius"/>
    </source>
</evidence>